<dbReference type="EMBL" id="SWKU01000004">
    <property type="protein sequence ID" value="KAF3007858.1"/>
    <property type="molecule type" value="Genomic_DNA"/>
</dbReference>
<comment type="subcellular location">
    <subcellularLocation>
        <location evidence="1">Nucleus</location>
    </subcellularLocation>
</comment>
<name>A0A9P4TLK6_CURKU</name>
<accession>A0A9P4TLK6</accession>
<dbReference type="AlphaFoldDB" id="A0A9P4TLK6"/>
<evidence type="ECO:0000256" key="2">
    <source>
        <dbReference type="ARBA" id="ARBA00023242"/>
    </source>
</evidence>
<dbReference type="Proteomes" id="UP000801428">
    <property type="component" value="Unassembled WGS sequence"/>
</dbReference>
<dbReference type="Pfam" id="PF11951">
    <property type="entry name" value="Fungal_trans_2"/>
    <property type="match status" value="1"/>
</dbReference>
<dbReference type="PANTHER" id="PTHR37534:SF20">
    <property type="entry name" value="PRO1A C6 ZINK-FINGER PROTEIN"/>
    <property type="match status" value="1"/>
</dbReference>
<gene>
    <name evidence="3" type="ORF">E8E13_010826</name>
</gene>
<reference evidence="3" key="1">
    <citation type="submission" date="2019-04" db="EMBL/GenBank/DDBJ databases">
        <title>Sequencing of skin fungus with MAO and IRED activity.</title>
        <authorList>
            <person name="Marsaioli A.J."/>
            <person name="Bonatto J.M.C."/>
            <person name="Reis Junior O."/>
        </authorList>
    </citation>
    <scope>NUCLEOTIDE SEQUENCE</scope>
    <source>
        <strain evidence="3">30M1</strain>
    </source>
</reference>
<dbReference type="OrthoDB" id="5213892at2759"/>
<evidence type="ECO:0000256" key="1">
    <source>
        <dbReference type="ARBA" id="ARBA00004123"/>
    </source>
</evidence>
<keyword evidence="2" id="KW-0539">Nucleus</keyword>
<evidence type="ECO:0000313" key="3">
    <source>
        <dbReference type="EMBL" id="KAF3007858.1"/>
    </source>
</evidence>
<evidence type="ECO:0000313" key="4">
    <source>
        <dbReference type="Proteomes" id="UP000801428"/>
    </source>
</evidence>
<dbReference type="GO" id="GO:0005634">
    <property type="term" value="C:nucleus"/>
    <property type="evidence" value="ECO:0007669"/>
    <property type="project" value="UniProtKB-SubCell"/>
</dbReference>
<dbReference type="InterPro" id="IPR021858">
    <property type="entry name" value="Fun_TF"/>
</dbReference>
<protein>
    <submittedName>
        <fullName evidence="3">Uncharacterized protein</fullName>
    </submittedName>
</protein>
<comment type="caution">
    <text evidence="3">The sequence shown here is derived from an EMBL/GenBank/DDBJ whole genome shotgun (WGS) entry which is preliminary data.</text>
</comment>
<proteinExistence type="predicted"/>
<dbReference type="PANTHER" id="PTHR37534">
    <property type="entry name" value="TRANSCRIPTIONAL ACTIVATOR PROTEIN UGA3"/>
    <property type="match status" value="1"/>
</dbReference>
<keyword evidence="4" id="KW-1185">Reference proteome</keyword>
<organism evidence="3 4">
    <name type="scientific">Curvularia kusanoi</name>
    <name type="common">Cochliobolus kusanoi</name>
    <dbReference type="NCBI Taxonomy" id="90978"/>
    <lineage>
        <taxon>Eukaryota</taxon>
        <taxon>Fungi</taxon>
        <taxon>Dikarya</taxon>
        <taxon>Ascomycota</taxon>
        <taxon>Pezizomycotina</taxon>
        <taxon>Dothideomycetes</taxon>
        <taxon>Pleosporomycetidae</taxon>
        <taxon>Pleosporales</taxon>
        <taxon>Pleosporineae</taxon>
        <taxon>Pleosporaceae</taxon>
        <taxon>Curvularia</taxon>
    </lineage>
</organism>
<sequence>MDGGDQQKHKASLVKTEVKRNVARQRGRAQVCNGASTDVLSAGYTVISDLVDNSALPVAKPTVAGQRTGLAQERTNETVPHDQPSLLDTLPWSHQQQYRSDTLEQASASEWNFIMKYLDFVVPALFPFYQPHIFDTGRSWILLLLRKSKIAYHAALGLSCYYFTLTLSDAEKGREHAECKQLRWDDVERETMLCFDSLRTDIMALNLDVGQTPGATLKRVGLFNSITQVIIFEMTLGKSAPWATHLPAAITLFEEIMASPEAQSTYRGQRQSKFASVLLGIEDPMWTNPGPSNHIWSASQTGFRFCAGMLIFIDIIASTVLGETPRLLRYHNDVLSVSDDGLPAVGEAEIRLSSIVGCHNRVAELIADISSLSSWKHTKSDMRHDQVSNQSRSMDSRIRTRIQDLQQTFITDLDSARLTVSNQIWGFAAEIYYILSVEGWHSTNPSIRANVKQIIENLANVPSDVLRTVTWPICIAGCFADRNEETFFLALFLKLSYAQSAGALCNVQGIVEGAWLRREELSKSGLDWASGFSLLGPQMLLI</sequence>